<evidence type="ECO:0000256" key="2">
    <source>
        <dbReference type="ARBA" id="ARBA00022448"/>
    </source>
</evidence>
<dbReference type="GO" id="GO:0006891">
    <property type="term" value="P:intra-Golgi vesicle-mediated transport"/>
    <property type="evidence" value="ECO:0007669"/>
    <property type="project" value="TreeGrafter"/>
</dbReference>
<keyword evidence="7 10" id="KW-0333">Golgi apparatus</keyword>
<feature type="domain" description="Clathrin/coatomer adaptor adaptin-like N-terminal" evidence="12">
    <location>
        <begin position="18"/>
        <end position="484"/>
    </location>
</feature>
<name>A0AAD5UG12_9FUNG</name>
<dbReference type="GO" id="GO:0006888">
    <property type="term" value="P:endoplasmic reticulum to Golgi vesicle-mediated transport"/>
    <property type="evidence" value="ECO:0007669"/>
    <property type="project" value="TreeGrafter"/>
</dbReference>
<reference evidence="15" key="1">
    <citation type="submission" date="2020-05" db="EMBL/GenBank/DDBJ databases">
        <title>Phylogenomic resolution of chytrid fungi.</title>
        <authorList>
            <person name="Stajich J.E."/>
            <person name="Amses K."/>
            <person name="Simmons R."/>
            <person name="Seto K."/>
            <person name="Myers J."/>
            <person name="Bonds A."/>
            <person name="Quandt C.A."/>
            <person name="Barry K."/>
            <person name="Liu P."/>
            <person name="Grigoriev I."/>
            <person name="Longcore J.E."/>
            <person name="James T.Y."/>
        </authorList>
    </citation>
    <scope>NUCLEOTIDE SEQUENCE</scope>
    <source>
        <strain evidence="15">PLAUS21</strain>
    </source>
</reference>
<evidence type="ECO:0000256" key="10">
    <source>
        <dbReference type="PIRNR" id="PIRNR005727"/>
    </source>
</evidence>
<feature type="domain" description="Coatomer beta subunit C-terminal" evidence="13">
    <location>
        <begin position="719"/>
        <end position="775"/>
    </location>
</feature>
<evidence type="ECO:0000256" key="9">
    <source>
        <dbReference type="ARBA" id="ARBA00023329"/>
    </source>
</evidence>
<sequence>MEAAYTLIQSNDEKEIPVNDLKKQLETGKESQKIQAMKTILAMMLNGESLNGLLMHVIRFVMPSKNKPLKKLCFLYWEICAKRNSDGTPRPEMVLVCNALRNDLLHPNEFIRGQCLRLLCKLKEADILEPLIPSVRQCLEHKHPYVRKNAVLAIFSIFKIHQYLIPDANELIEAYLGAEADQSARRNALIMLINTALPVAVQYFHNVATQIVNFDQQLQLAFIELIRKDCRSPSADKARYIQTVISLLTVASPSVRYEAANTLVYLSSHASAVKAAASCYIELAVKESDNNVKLIVLSRINELREKNERILDDSVMDILRVVSSPDLSVRRKCLSIAMEMVSGRNVDEVITFLKKELVKTHDQEYEKTNEYRQLLIQSIHTCAIKFPEVADSVVHVLMEFLNDSNKLSAVDVVTFVKEVMERFEHLRSSITSSLLDSFLEMKTGRTLRGALWAIGEYANDEQLIERSLESIRESLGPIPIVDHEEMLQEPHSPTVAEEKVKSSTPKRILADGTYATETIYSSANGNQNGTANHSVRPPLRTLIFAGDFFVTAVLGSTLTKLALRYAQIASPIKANAFKTEVMLIITSIIRVGKSSFVSAQIDEDSYGRLVTCIRVLASNPIDNAMVQSFLNDSRKAFGKIIESRDKVNTKTSGSNIKAQVDDVVNFRLLKSKKNGENAADEDVADLTRATGAGSDQEIYISKLNRIMQLTGYSDPVYAETLQNLTIEFSALGDLKLVEKPTPQTIGPHGFHSIKANFKVSSTENGIIFGNIVYDGAVLSEFNSVVLNDIHIDIMDYIKPKTCSETKFRSMWEEFEWENKVIVTTYIKDLRQYLDFVLKATNMHCLTAENALSGDCGFLAANMYSQSIFGEDALANICLELTNNVITGHIRIRSKTQGIALALGEKTEAPQPLSDLEYVATVTSRKVEQSYFRIYCITKETLRALRLTIIDANTNVEDLPKPGDTIKIINVEDAYQKNDTIHVSSNKENILFQFDKPEISTKAPAKQKEEKHRDEKKIQMMDDLEEELDSILNHVNKDTKKETSKWELSNQLMEARLVRETIRNKMEKLKARQMMKDLGYSKEEIELAFPL</sequence>
<dbReference type="Proteomes" id="UP001210925">
    <property type="component" value="Unassembled WGS sequence"/>
</dbReference>
<dbReference type="Pfam" id="PF14806">
    <property type="entry name" value="Coatomer_b_Cpla"/>
    <property type="match status" value="1"/>
</dbReference>
<keyword evidence="8 10" id="KW-0472">Membrane</keyword>
<dbReference type="InterPro" id="IPR002553">
    <property type="entry name" value="Clathrin/coatomer_adapt-like_N"/>
</dbReference>
<dbReference type="InterPro" id="IPR016460">
    <property type="entry name" value="COPB1"/>
</dbReference>
<dbReference type="Gene3D" id="1.25.10.10">
    <property type="entry name" value="Leucine-rich Repeat Variant"/>
    <property type="match status" value="1"/>
</dbReference>
<dbReference type="GO" id="GO:0006886">
    <property type="term" value="P:intracellular protein transport"/>
    <property type="evidence" value="ECO:0007669"/>
    <property type="project" value="InterPro"/>
</dbReference>
<evidence type="ECO:0000256" key="8">
    <source>
        <dbReference type="ARBA" id="ARBA00023136"/>
    </source>
</evidence>
<keyword evidence="6 10" id="KW-0653">Protein transport</keyword>
<proteinExistence type="predicted"/>
<dbReference type="PANTHER" id="PTHR10635:SF0">
    <property type="entry name" value="COATOMER SUBUNIT BETA"/>
    <property type="match status" value="1"/>
</dbReference>
<protein>
    <recommendedName>
        <fullName evidence="10">Coatomer subunit beta</fullName>
    </recommendedName>
    <alternativeName>
        <fullName evidence="10">Beta-coat protein</fullName>
    </alternativeName>
</protein>
<keyword evidence="9 10" id="KW-0968">Cytoplasmic vesicle</keyword>
<evidence type="ECO:0000256" key="6">
    <source>
        <dbReference type="ARBA" id="ARBA00022927"/>
    </source>
</evidence>
<evidence type="ECO:0000259" key="13">
    <source>
        <dbReference type="Pfam" id="PF07718"/>
    </source>
</evidence>
<keyword evidence="5 10" id="KW-0931">ER-Golgi transport</keyword>
<evidence type="ECO:0000256" key="4">
    <source>
        <dbReference type="ARBA" id="ARBA00022737"/>
    </source>
</evidence>
<evidence type="ECO:0000256" key="5">
    <source>
        <dbReference type="ARBA" id="ARBA00022892"/>
    </source>
</evidence>
<comment type="subunit">
    <text evidence="10">Oligomeric complex that consists of at least the alpha, beta, beta', gamma, delta, epsilon and zeta subunits.</text>
</comment>
<evidence type="ECO:0000256" key="11">
    <source>
        <dbReference type="SAM" id="Coils"/>
    </source>
</evidence>
<evidence type="ECO:0000256" key="3">
    <source>
        <dbReference type="ARBA" id="ARBA00022490"/>
    </source>
</evidence>
<dbReference type="InterPro" id="IPR016024">
    <property type="entry name" value="ARM-type_fold"/>
</dbReference>
<accession>A0AAD5UG12</accession>
<keyword evidence="11" id="KW-0175">Coiled coil</keyword>
<dbReference type="GO" id="GO:0000139">
    <property type="term" value="C:Golgi membrane"/>
    <property type="evidence" value="ECO:0007669"/>
    <property type="project" value="UniProtKB-SubCell"/>
</dbReference>
<dbReference type="EMBL" id="JADGKB010000088">
    <property type="protein sequence ID" value="KAJ3254283.1"/>
    <property type="molecule type" value="Genomic_DNA"/>
</dbReference>
<keyword evidence="3 10" id="KW-0963">Cytoplasm</keyword>
<dbReference type="GO" id="GO:0005198">
    <property type="term" value="F:structural molecule activity"/>
    <property type="evidence" value="ECO:0007669"/>
    <property type="project" value="InterPro"/>
</dbReference>
<comment type="subcellular location">
    <subcellularLocation>
        <location evidence="10">Cytoplasm</location>
    </subcellularLocation>
    <subcellularLocation>
        <location evidence="1 10">Golgi apparatus membrane</location>
        <topology evidence="1 10">Peripheral membrane protein</topology>
        <orientation evidence="1 10">Cytoplasmic side</orientation>
    </subcellularLocation>
    <subcellularLocation>
        <location evidence="10">Cytoplasmic vesicle</location>
        <location evidence="10">COPI-coated vesicle membrane</location>
        <topology evidence="10">Peripheral membrane protein</topology>
        <orientation evidence="10">Cytoplasmic side</orientation>
    </subcellularLocation>
</comment>
<dbReference type="Pfam" id="PF07718">
    <property type="entry name" value="Coatamer_beta_C"/>
    <property type="match status" value="1"/>
</dbReference>
<feature type="domain" description="Coatomer beta subunit appendage platform" evidence="14">
    <location>
        <begin position="782"/>
        <end position="905"/>
    </location>
</feature>
<dbReference type="PANTHER" id="PTHR10635">
    <property type="entry name" value="COATOMER SUBUNIT BETA"/>
    <property type="match status" value="1"/>
</dbReference>
<dbReference type="GO" id="GO:0030126">
    <property type="term" value="C:COPI vesicle coat"/>
    <property type="evidence" value="ECO:0007669"/>
    <property type="project" value="InterPro"/>
</dbReference>
<dbReference type="AlphaFoldDB" id="A0AAD5UG12"/>
<keyword evidence="16" id="KW-1185">Reference proteome</keyword>
<evidence type="ECO:0000259" key="14">
    <source>
        <dbReference type="Pfam" id="PF14806"/>
    </source>
</evidence>
<organism evidence="15 16">
    <name type="scientific">Boothiomyces macroporosus</name>
    <dbReference type="NCBI Taxonomy" id="261099"/>
    <lineage>
        <taxon>Eukaryota</taxon>
        <taxon>Fungi</taxon>
        <taxon>Fungi incertae sedis</taxon>
        <taxon>Chytridiomycota</taxon>
        <taxon>Chytridiomycota incertae sedis</taxon>
        <taxon>Chytridiomycetes</taxon>
        <taxon>Rhizophydiales</taxon>
        <taxon>Terramycetaceae</taxon>
        <taxon>Boothiomyces</taxon>
    </lineage>
</organism>
<dbReference type="Pfam" id="PF01602">
    <property type="entry name" value="Adaptin_N"/>
    <property type="match status" value="1"/>
</dbReference>
<dbReference type="SUPFAM" id="SSF48371">
    <property type="entry name" value="ARM repeat"/>
    <property type="match status" value="1"/>
</dbReference>
<comment type="function">
    <text evidence="10">The coatomer is a cytosolic protein complex that binds to dilysine motifs and reversibly associates with Golgi non-clathrin-coated vesicles, which further mediate biosynthetic protein transport from the ER, via the Golgi up to the trans Golgi network. Coatomer complex is required for budding from Golgi membranes, and is essential for the retrograde Golgi-to-ER transport of dilysine-tagged proteins.</text>
</comment>
<dbReference type="InterPro" id="IPR029446">
    <property type="entry name" value="COPB1_appendage_platform_dom"/>
</dbReference>
<evidence type="ECO:0000259" key="12">
    <source>
        <dbReference type="Pfam" id="PF01602"/>
    </source>
</evidence>
<evidence type="ECO:0000313" key="15">
    <source>
        <dbReference type="EMBL" id="KAJ3254283.1"/>
    </source>
</evidence>
<evidence type="ECO:0000256" key="1">
    <source>
        <dbReference type="ARBA" id="ARBA00004255"/>
    </source>
</evidence>
<comment type="caution">
    <text evidence="15">The sequence shown here is derived from an EMBL/GenBank/DDBJ whole genome shotgun (WGS) entry which is preliminary data.</text>
</comment>
<dbReference type="PIRSF" id="PIRSF005727">
    <property type="entry name" value="Coatomer_beta_subunit"/>
    <property type="match status" value="1"/>
</dbReference>
<gene>
    <name evidence="15" type="primary">SEC26</name>
    <name evidence="15" type="ORF">HK103_007253</name>
</gene>
<dbReference type="InterPro" id="IPR011989">
    <property type="entry name" value="ARM-like"/>
</dbReference>
<evidence type="ECO:0000313" key="16">
    <source>
        <dbReference type="Proteomes" id="UP001210925"/>
    </source>
</evidence>
<dbReference type="InterPro" id="IPR011710">
    <property type="entry name" value="Coatomer_bsu_C"/>
</dbReference>
<evidence type="ECO:0000256" key="7">
    <source>
        <dbReference type="ARBA" id="ARBA00023034"/>
    </source>
</evidence>
<feature type="coiled-coil region" evidence="11">
    <location>
        <begin position="1020"/>
        <end position="1071"/>
    </location>
</feature>
<keyword evidence="2 10" id="KW-0813">Transport</keyword>
<keyword evidence="4" id="KW-0677">Repeat</keyword>